<organism evidence="5 6">
    <name type="scientific">Bradyrhizobium jicamae</name>
    <dbReference type="NCBI Taxonomy" id="280332"/>
    <lineage>
        <taxon>Bacteria</taxon>
        <taxon>Pseudomonadati</taxon>
        <taxon>Pseudomonadota</taxon>
        <taxon>Alphaproteobacteria</taxon>
        <taxon>Hyphomicrobiales</taxon>
        <taxon>Nitrobacteraceae</taxon>
        <taxon>Bradyrhizobium</taxon>
    </lineage>
</organism>
<feature type="repeat" description="ANK" evidence="3">
    <location>
        <begin position="200"/>
        <end position="226"/>
    </location>
</feature>
<dbReference type="RefSeq" id="WP_057836378.1">
    <property type="nucleotide sequence ID" value="NZ_LLXZ01000102.1"/>
</dbReference>
<dbReference type="PROSITE" id="PS50088">
    <property type="entry name" value="ANK_REPEAT"/>
    <property type="match status" value="2"/>
</dbReference>
<evidence type="ECO:0000313" key="5">
    <source>
        <dbReference type="EMBL" id="KRR07360.1"/>
    </source>
</evidence>
<protein>
    <submittedName>
        <fullName evidence="5">Uncharacterized protein</fullName>
    </submittedName>
</protein>
<evidence type="ECO:0000256" key="3">
    <source>
        <dbReference type="PROSITE-ProRule" id="PRU00023"/>
    </source>
</evidence>
<dbReference type="InterPro" id="IPR036770">
    <property type="entry name" value="Ankyrin_rpt-contain_sf"/>
</dbReference>
<dbReference type="PANTHER" id="PTHR24201">
    <property type="entry name" value="ANK_REP_REGION DOMAIN-CONTAINING PROTEIN"/>
    <property type="match status" value="1"/>
</dbReference>
<reference evidence="5 6" key="1">
    <citation type="submission" date="2014-03" db="EMBL/GenBank/DDBJ databases">
        <title>Bradyrhizobium valentinum sp. nov., isolated from effective nodules of Lupinus mariae-josephae, a lupine endemic of basic-lime soils in Eastern Spain.</title>
        <authorList>
            <person name="Duran D."/>
            <person name="Rey L."/>
            <person name="Navarro A."/>
            <person name="Busquets A."/>
            <person name="Imperial J."/>
            <person name="Ruiz-Argueso T."/>
        </authorList>
    </citation>
    <scope>NUCLEOTIDE SEQUENCE [LARGE SCALE GENOMIC DNA]</scope>
    <source>
        <strain evidence="5 6">PAC68</strain>
    </source>
</reference>
<evidence type="ECO:0000256" key="4">
    <source>
        <dbReference type="SAM" id="SignalP"/>
    </source>
</evidence>
<dbReference type="Gene3D" id="1.25.40.20">
    <property type="entry name" value="Ankyrin repeat-containing domain"/>
    <property type="match status" value="1"/>
</dbReference>
<accession>A0A0R3LQT6</accession>
<keyword evidence="6" id="KW-1185">Reference proteome</keyword>
<name>A0A0R3LQT6_9BRAD</name>
<dbReference type="EMBL" id="LLXZ01000102">
    <property type="protein sequence ID" value="KRR07360.1"/>
    <property type="molecule type" value="Genomic_DNA"/>
</dbReference>
<dbReference type="OrthoDB" id="9812708at2"/>
<dbReference type="Pfam" id="PF12796">
    <property type="entry name" value="Ank_2"/>
    <property type="match status" value="2"/>
</dbReference>
<gene>
    <name evidence="5" type="ORF">CQ12_00815</name>
</gene>
<proteinExistence type="predicted"/>
<keyword evidence="1" id="KW-0677">Repeat</keyword>
<evidence type="ECO:0000313" key="6">
    <source>
        <dbReference type="Proteomes" id="UP000050863"/>
    </source>
</evidence>
<evidence type="ECO:0000256" key="1">
    <source>
        <dbReference type="ARBA" id="ARBA00022737"/>
    </source>
</evidence>
<dbReference type="SUPFAM" id="SSF48403">
    <property type="entry name" value="Ankyrin repeat"/>
    <property type="match status" value="1"/>
</dbReference>
<dbReference type="Proteomes" id="UP000050863">
    <property type="component" value="Unassembled WGS sequence"/>
</dbReference>
<feature type="repeat" description="ANK" evidence="3">
    <location>
        <begin position="62"/>
        <end position="94"/>
    </location>
</feature>
<dbReference type="PROSITE" id="PS50297">
    <property type="entry name" value="ANK_REP_REGION"/>
    <property type="match status" value="2"/>
</dbReference>
<feature type="signal peptide" evidence="4">
    <location>
        <begin position="1"/>
        <end position="19"/>
    </location>
</feature>
<dbReference type="STRING" id="280332.CQ12_00815"/>
<keyword evidence="2 3" id="KW-0040">ANK repeat</keyword>
<dbReference type="PANTHER" id="PTHR24201:SF15">
    <property type="entry name" value="ANKYRIN REPEAT DOMAIN-CONTAINING PROTEIN 66"/>
    <property type="match status" value="1"/>
</dbReference>
<evidence type="ECO:0000256" key="2">
    <source>
        <dbReference type="ARBA" id="ARBA00023043"/>
    </source>
</evidence>
<dbReference type="SMART" id="SM00248">
    <property type="entry name" value="ANK"/>
    <property type="match status" value="5"/>
</dbReference>
<feature type="chain" id="PRO_5006443329" evidence="4">
    <location>
        <begin position="20"/>
        <end position="226"/>
    </location>
</feature>
<dbReference type="AlphaFoldDB" id="A0A0R3LQT6"/>
<dbReference type="InterPro" id="IPR050776">
    <property type="entry name" value="Ank_Repeat/CDKN_Inhibitor"/>
</dbReference>
<sequence length="226" mass="23904">MRFIAGLVVAFLIVLPASAQVAPTEAELRGYGGLHAAAARGDVADIERRIAAGENKEVVDARHRTPLHVAVYQKKHEAARALMRLGADPNKLEIDRYDIITIAAVANDVPMLRIALEGGGNPKAVTSRYDGTALIAAAHLGHAEIVRTLIAAKAPLDHVNNLQWTALIESIVLGDGGRNHTETLRALVEAGANVNIPDGSGSTPLALARSRGYRDMVAILEKAGAK</sequence>
<comment type="caution">
    <text evidence="5">The sequence shown here is derived from an EMBL/GenBank/DDBJ whole genome shotgun (WGS) entry which is preliminary data.</text>
</comment>
<dbReference type="InterPro" id="IPR002110">
    <property type="entry name" value="Ankyrin_rpt"/>
</dbReference>
<keyword evidence="4" id="KW-0732">Signal</keyword>